<proteinExistence type="predicted"/>
<gene>
    <name evidence="1" type="ORF">P3W85_37440</name>
</gene>
<reference evidence="1 2" key="1">
    <citation type="submission" date="2023-03" db="EMBL/GenBank/DDBJ databases">
        <title>Draft assemblies of triclosan tolerant bacteria isolated from returned activated sludge.</title>
        <authorList>
            <person name="Van Hamelsveld S."/>
        </authorList>
    </citation>
    <scope>NUCLEOTIDE SEQUENCE [LARGE SCALE GENOMIC DNA]</scope>
    <source>
        <strain evidence="1 2">GW210010_S58</strain>
    </source>
</reference>
<dbReference type="RefSeq" id="WP_276268503.1">
    <property type="nucleotide sequence ID" value="NZ_JARJLM010000607.1"/>
</dbReference>
<evidence type="ECO:0008006" key="3">
    <source>
        <dbReference type="Google" id="ProtNLM"/>
    </source>
</evidence>
<organism evidence="1 2">
    <name type="scientific">Cupriavidus basilensis</name>
    <dbReference type="NCBI Taxonomy" id="68895"/>
    <lineage>
        <taxon>Bacteria</taxon>
        <taxon>Pseudomonadati</taxon>
        <taxon>Pseudomonadota</taxon>
        <taxon>Betaproteobacteria</taxon>
        <taxon>Burkholderiales</taxon>
        <taxon>Burkholderiaceae</taxon>
        <taxon>Cupriavidus</taxon>
    </lineage>
</organism>
<comment type="caution">
    <text evidence="1">The sequence shown here is derived from an EMBL/GenBank/DDBJ whole genome shotgun (WGS) entry which is preliminary data.</text>
</comment>
<sequence>MAIGPGADAGNVPAADLAAHGCEALASCQAIRRALSHDLRAPQSAILALAELHLAEPSRLGPEAFVAQLAGYARASLRLTDDVARLVREFGHAYRMEVLELTALLREAAGTPWEPEDAGDAAPWPELDLAGRKVWMRGDTAMLSEALRVLTAQARAAARGGTPMQVRQRIDGRACRVSIVFARGTGAAPGHGAGPSMQYCRRVVLRHGGALDLEARAAADERVAWHLLLPVLP</sequence>
<dbReference type="EMBL" id="JARJLM010000607">
    <property type="protein sequence ID" value="MDF3838578.1"/>
    <property type="molecule type" value="Genomic_DNA"/>
</dbReference>
<evidence type="ECO:0000313" key="1">
    <source>
        <dbReference type="EMBL" id="MDF3838578.1"/>
    </source>
</evidence>
<dbReference type="Proteomes" id="UP001216674">
    <property type="component" value="Unassembled WGS sequence"/>
</dbReference>
<name>A0ABT6B1C4_9BURK</name>
<accession>A0ABT6B1C4</accession>
<evidence type="ECO:0000313" key="2">
    <source>
        <dbReference type="Proteomes" id="UP001216674"/>
    </source>
</evidence>
<keyword evidence="2" id="KW-1185">Reference proteome</keyword>
<protein>
    <recommendedName>
        <fullName evidence="3">Histidine kinase</fullName>
    </recommendedName>
</protein>